<evidence type="ECO:0000259" key="11">
    <source>
        <dbReference type="PROSITE" id="PS50142"/>
    </source>
</evidence>
<dbReference type="Proteomes" id="UP000324726">
    <property type="component" value="Unassembled WGS sequence"/>
</dbReference>
<evidence type="ECO:0000256" key="7">
    <source>
        <dbReference type="ARBA" id="ARBA00022801"/>
    </source>
</evidence>
<dbReference type="Pfam" id="PF00035">
    <property type="entry name" value="dsrm"/>
    <property type="match status" value="1"/>
</dbReference>
<evidence type="ECO:0000256" key="3">
    <source>
        <dbReference type="ARBA" id="ARBA00022552"/>
    </source>
</evidence>
<dbReference type="InterPro" id="IPR000999">
    <property type="entry name" value="RNase_III_dom"/>
</dbReference>
<comment type="caution">
    <text evidence="12">The sequence shown here is derived from an EMBL/GenBank/DDBJ whole genome shotgun (WGS) entry which is preliminary data.</text>
</comment>
<dbReference type="EC" id="3.1.26.3" evidence="9"/>
<feature type="binding site" evidence="9">
    <location>
        <position position="134"/>
    </location>
    <ligand>
        <name>Mg(2+)</name>
        <dbReference type="ChEBI" id="CHEBI:18420"/>
    </ligand>
</feature>
<dbReference type="GO" id="GO:0006397">
    <property type="term" value="P:mRNA processing"/>
    <property type="evidence" value="ECO:0007669"/>
    <property type="project" value="UniProtKB-UniRule"/>
</dbReference>
<evidence type="ECO:0000256" key="2">
    <source>
        <dbReference type="ARBA" id="ARBA00010183"/>
    </source>
</evidence>
<feature type="domain" description="DRBM" evidence="10">
    <location>
        <begin position="175"/>
        <end position="243"/>
    </location>
</feature>
<dbReference type="CDD" id="cd10845">
    <property type="entry name" value="DSRM_RNAse_III_family"/>
    <property type="match status" value="1"/>
</dbReference>
<dbReference type="InterPro" id="IPR036389">
    <property type="entry name" value="RNase_III_sf"/>
</dbReference>
<dbReference type="NCBIfam" id="TIGR02191">
    <property type="entry name" value="RNaseIII"/>
    <property type="match status" value="1"/>
</dbReference>
<comment type="subcellular location">
    <subcellularLocation>
        <location evidence="9">Cytoplasm</location>
    </subcellularLocation>
</comment>
<dbReference type="GO" id="GO:0005737">
    <property type="term" value="C:cytoplasm"/>
    <property type="evidence" value="ECO:0007669"/>
    <property type="project" value="UniProtKB-SubCell"/>
</dbReference>
<keyword evidence="9" id="KW-0479">Metal-binding</keyword>
<evidence type="ECO:0000313" key="13">
    <source>
        <dbReference type="Proteomes" id="UP000324726"/>
    </source>
</evidence>
<dbReference type="GO" id="GO:0006364">
    <property type="term" value="P:rRNA processing"/>
    <property type="evidence" value="ECO:0007669"/>
    <property type="project" value="UniProtKB-UniRule"/>
</dbReference>
<evidence type="ECO:0000256" key="8">
    <source>
        <dbReference type="ARBA" id="ARBA00022884"/>
    </source>
</evidence>
<feature type="domain" description="RNase III" evidence="11">
    <location>
        <begin position="36"/>
        <end position="148"/>
    </location>
</feature>
<dbReference type="PANTHER" id="PTHR11207:SF0">
    <property type="entry name" value="RIBONUCLEASE 3"/>
    <property type="match status" value="1"/>
</dbReference>
<dbReference type="SMART" id="SM00535">
    <property type="entry name" value="RIBOc"/>
    <property type="match status" value="1"/>
</dbReference>
<feature type="active site" evidence="9">
    <location>
        <position position="65"/>
    </location>
</feature>
<evidence type="ECO:0000256" key="9">
    <source>
        <dbReference type="HAMAP-Rule" id="MF_00104"/>
    </source>
</evidence>
<keyword evidence="5 9" id="KW-0540">Nuclease</keyword>
<dbReference type="HAMAP" id="MF_00104">
    <property type="entry name" value="RNase_III"/>
    <property type="match status" value="1"/>
</dbReference>
<gene>
    <name evidence="9" type="primary">rnc</name>
    <name evidence="12" type="ORF">FYJ87_09505</name>
</gene>
<reference evidence="12 13" key="1">
    <citation type="submission" date="2019-08" db="EMBL/GenBank/DDBJ databases">
        <title>Draft genome of C. urealyticum strain VH4248.</title>
        <authorList>
            <person name="Navas J."/>
        </authorList>
    </citation>
    <scope>NUCLEOTIDE SEQUENCE [LARGE SCALE GENOMIC DNA]</scope>
    <source>
        <strain evidence="12 13">VH4248</strain>
    </source>
</reference>
<comment type="cofactor">
    <cofactor evidence="9">
        <name>Mg(2+)</name>
        <dbReference type="ChEBI" id="CHEBI:18420"/>
    </cofactor>
</comment>
<evidence type="ECO:0000313" key="12">
    <source>
        <dbReference type="EMBL" id="TYR17053.1"/>
    </source>
</evidence>
<evidence type="ECO:0000256" key="4">
    <source>
        <dbReference type="ARBA" id="ARBA00022664"/>
    </source>
</evidence>
<dbReference type="EMBL" id="VSZI01000002">
    <property type="protein sequence ID" value="TYR17053.1"/>
    <property type="molecule type" value="Genomic_DNA"/>
</dbReference>
<keyword evidence="6 9" id="KW-0255">Endonuclease</keyword>
<keyword evidence="9" id="KW-0963">Cytoplasm</keyword>
<dbReference type="GO" id="GO:0003725">
    <property type="term" value="F:double-stranded RNA binding"/>
    <property type="evidence" value="ECO:0007669"/>
    <property type="project" value="TreeGrafter"/>
</dbReference>
<dbReference type="Gene3D" id="3.30.160.20">
    <property type="match status" value="1"/>
</dbReference>
<keyword evidence="4 9" id="KW-0507">mRNA processing</keyword>
<protein>
    <recommendedName>
        <fullName evidence="9">Ribonuclease 3</fullName>
        <ecNumber evidence="9">3.1.26.3</ecNumber>
    </recommendedName>
    <alternativeName>
        <fullName evidence="9">Ribonuclease III</fullName>
        <shortName evidence="9">RNase III</shortName>
    </alternativeName>
</protein>
<dbReference type="CDD" id="cd00593">
    <property type="entry name" value="RIBOc"/>
    <property type="match status" value="1"/>
</dbReference>
<feature type="active site" evidence="9">
    <location>
        <position position="137"/>
    </location>
</feature>
<dbReference type="GO" id="GO:0008033">
    <property type="term" value="P:tRNA processing"/>
    <property type="evidence" value="ECO:0007669"/>
    <property type="project" value="UniProtKB-KW"/>
</dbReference>
<proteinExistence type="inferred from homology"/>
<dbReference type="RefSeq" id="WP_148813344.1">
    <property type="nucleotide sequence ID" value="NZ_CP136640.1"/>
</dbReference>
<dbReference type="AlphaFoldDB" id="A0A5D4FM32"/>
<feature type="binding site" evidence="9">
    <location>
        <position position="61"/>
    </location>
    <ligand>
        <name>Mg(2+)</name>
        <dbReference type="ChEBI" id="CHEBI:18420"/>
    </ligand>
</feature>
<organism evidence="12 13">
    <name type="scientific">Corynebacterium urealyticum</name>
    <dbReference type="NCBI Taxonomy" id="43771"/>
    <lineage>
        <taxon>Bacteria</taxon>
        <taxon>Bacillati</taxon>
        <taxon>Actinomycetota</taxon>
        <taxon>Actinomycetes</taxon>
        <taxon>Mycobacteriales</taxon>
        <taxon>Corynebacteriaceae</taxon>
        <taxon>Corynebacterium</taxon>
    </lineage>
</organism>
<comment type="similarity">
    <text evidence="2">Belongs to the ribonuclease III family.</text>
</comment>
<comment type="function">
    <text evidence="9">Digests double-stranded RNA. Involved in the processing of primary rRNA transcript to yield the immediate precursors to the large and small rRNAs (23S and 16S). Processes some mRNAs, and tRNAs when they are encoded in the rRNA operon. Processes pre-crRNA and tracrRNA of type II CRISPR loci if present in the organism.</text>
</comment>
<dbReference type="InterPro" id="IPR014720">
    <property type="entry name" value="dsRBD_dom"/>
</dbReference>
<dbReference type="FunFam" id="1.10.1520.10:FF:000001">
    <property type="entry name" value="Ribonuclease 3"/>
    <property type="match status" value="1"/>
</dbReference>
<dbReference type="Gene3D" id="1.10.1520.10">
    <property type="entry name" value="Ribonuclease III domain"/>
    <property type="match status" value="1"/>
</dbReference>
<keyword evidence="8 9" id="KW-0694">RNA-binding</keyword>
<dbReference type="SUPFAM" id="SSF69065">
    <property type="entry name" value="RNase III domain-like"/>
    <property type="match status" value="1"/>
</dbReference>
<dbReference type="GO" id="GO:0010468">
    <property type="term" value="P:regulation of gene expression"/>
    <property type="evidence" value="ECO:0007669"/>
    <property type="project" value="TreeGrafter"/>
</dbReference>
<keyword evidence="9" id="KW-0460">Magnesium</keyword>
<evidence type="ECO:0000256" key="5">
    <source>
        <dbReference type="ARBA" id="ARBA00022722"/>
    </source>
</evidence>
<dbReference type="Pfam" id="PF14622">
    <property type="entry name" value="Ribonucleas_3_3"/>
    <property type="match status" value="1"/>
</dbReference>
<dbReference type="SMART" id="SM00358">
    <property type="entry name" value="DSRM"/>
    <property type="match status" value="1"/>
</dbReference>
<dbReference type="PROSITE" id="PS00517">
    <property type="entry name" value="RNASE_3_1"/>
    <property type="match status" value="1"/>
</dbReference>
<keyword evidence="3 9" id="KW-0698">rRNA processing</keyword>
<comment type="subunit">
    <text evidence="9">Homodimer.</text>
</comment>
<keyword evidence="9" id="KW-0819">tRNA processing</keyword>
<evidence type="ECO:0000256" key="6">
    <source>
        <dbReference type="ARBA" id="ARBA00022759"/>
    </source>
</evidence>
<name>A0A5D4FM32_9CORY</name>
<accession>A0A5D4FM32</accession>
<feature type="binding site" evidence="9">
    <location>
        <position position="137"/>
    </location>
    <ligand>
        <name>Mg(2+)</name>
        <dbReference type="ChEBI" id="CHEBI:18420"/>
    </ligand>
</feature>
<dbReference type="SUPFAM" id="SSF54768">
    <property type="entry name" value="dsRNA-binding domain-like"/>
    <property type="match status" value="1"/>
</dbReference>
<sequence>MARKRRLTGEAALRAAYSKHDHAPLLQAWGIDLSDEMLRLALTHRSFAHENDNVPNNERLEFLGDAVLGLSVAEQLYTQFPQRSESDISKMRAGVVNMYALAGLARSLGLGEYILLGRGEMKTDGQDKDSILADTVEAILGAIYLEHGFAVAKATVLRLFKSMIDKAPTVGLTMDWKTTVQEHLREHDLPMPEYEVTSSGPEHDKVFFATLLLDGKERTRGQGRTKKEAEHQAARAMVEELGNRA</sequence>
<dbReference type="PROSITE" id="PS50137">
    <property type="entry name" value="DS_RBD"/>
    <property type="match status" value="1"/>
</dbReference>
<dbReference type="GO" id="GO:0019843">
    <property type="term" value="F:rRNA binding"/>
    <property type="evidence" value="ECO:0007669"/>
    <property type="project" value="UniProtKB-KW"/>
</dbReference>
<comment type="catalytic activity">
    <reaction evidence="1 9">
        <text>Endonucleolytic cleavage to 5'-phosphomonoester.</text>
        <dbReference type="EC" id="3.1.26.3"/>
    </reaction>
</comment>
<dbReference type="GO" id="GO:0046872">
    <property type="term" value="F:metal ion binding"/>
    <property type="evidence" value="ECO:0007669"/>
    <property type="project" value="UniProtKB-KW"/>
</dbReference>
<evidence type="ECO:0000256" key="1">
    <source>
        <dbReference type="ARBA" id="ARBA00000109"/>
    </source>
</evidence>
<dbReference type="InterPro" id="IPR011907">
    <property type="entry name" value="RNase_III"/>
</dbReference>
<keyword evidence="7 9" id="KW-0378">Hydrolase</keyword>
<keyword evidence="9" id="KW-0699">rRNA-binding</keyword>
<dbReference type="PANTHER" id="PTHR11207">
    <property type="entry name" value="RIBONUCLEASE III"/>
    <property type="match status" value="1"/>
</dbReference>
<dbReference type="GO" id="GO:0004525">
    <property type="term" value="F:ribonuclease III activity"/>
    <property type="evidence" value="ECO:0007669"/>
    <property type="project" value="UniProtKB-UniRule"/>
</dbReference>
<evidence type="ECO:0000259" key="10">
    <source>
        <dbReference type="PROSITE" id="PS50137"/>
    </source>
</evidence>
<dbReference type="PROSITE" id="PS50142">
    <property type="entry name" value="RNASE_3_2"/>
    <property type="match status" value="1"/>
</dbReference>